<proteinExistence type="predicted"/>
<dbReference type="Proteomes" id="UP001187192">
    <property type="component" value="Unassembled WGS sequence"/>
</dbReference>
<comment type="caution">
    <text evidence="1">The sequence shown here is derived from an EMBL/GenBank/DDBJ whole genome shotgun (WGS) entry which is preliminary data.</text>
</comment>
<name>A0AA88AFH8_FICCA</name>
<protein>
    <submittedName>
        <fullName evidence="1">Uncharacterized protein</fullName>
    </submittedName>
</protein>
<keyword evidence="2" id="KW-1185">Reference proteome</keyword>
<organism evidence="1 2">
    <name type="scientific">Ficus carica</name>
    <name type="common">Common fig</name>
    <dbReference type="NCBI Taxonomy" id="3494"/>
    <lineage>
        <taxon>Eukaryota</taxon>
        <taxon>Viridiplantae</taxon>
        <taxon>Streptophyta</taxon>
        <taxon>Embryophyta</taxon>
        <taxon>Tracheophyta</taxon>
        <taxon>Spermatophyta</taxon>
        <taxon>Magnoliopsida</taxon>
        <taxon>eudicotyledons</taxon>
        <taxon>Gunneridae</taxon>
        <taxon>Pentapetalae</taxon>
        <taxon>rosids</taxon>
        <taxon>fabids</taxon>
        <taxon>Rosales</taxon>
        <taxon>Moraceae</taxon>
        <taxon>Ficeae</taxon>
        <taxon>Ficus</taxon>
    </lineage>
</organism>
<dbReference type="EMBL" id="BTGU01000048">
    <property type="protein sequence ID" value="GMN53913.1"/>
    <property type="molecule type" value="Genomic_DNA"/>
</dbReference>
<evidence type="ECO:0000313" key="2">
    <source>
        <dbReference type="Proteomes" id="UP001187192"/>
    </source>
</evidence>
<accession>A0AA88AFH8</accession>
<reference evidence="1" key="1">
    <citation type="submission" date="2023-07" db="EMBL/GenBank/DDBJ databases">
        <title>draft genome sequence of fig (Ficus carica).</title>
        <authorList>
            <person name="Takahashi T."/>
            <person name="Nishimura K."/>
        </authorList>
    </citation>
    <scope>NUCLEOTIDE SEQUENCE</scope>
</reference>
<sequence length="96" mass="10824">MLTNNKSHDKNKIQVFKYEIDMVQVFKPATREGLVHGLSWIGLPAPTTPWLRATVLTLMLCKQPTVENGMAGCENFGMDTVTRFGKYVAMVQMFSI</sequence>
<evidence type="ECO:0000313" key="1">
    <source>
        <dbReference type="EMBL" id="GMN53913.1"/>
    </source>
</evidence>
<dbReference type="AlphaFoldDB" id="A0AA88AFH8"/>
<gene>
    <name evidence="1" type="ORF">TIFTF001_023039</name>
</gene>